<dbReference type="AlphaFoldDB" id="A0A5D4GQD7"/>
<dbReference type="GO" id="GO:0016788">
    <property type="term" value="F:hydrolase activity, acting on ester bonds"/>
    <property type="evidence" value="ECO:0007669"/>
    <property type="project" value="InterPro"/>
</dbReference>
<comment type="cofactor">
    <cofactor evidence="1">
        <name>Zn(2+)</name>
        <dbReference type="ChEBI" id="CHEBI:29105"/>
    </cofactor>
</comment>
<sequence>MTKEIIVGTAHSKTPGVTKGELKIGESPDGNAINAPVVIVQGASDGPVVWLHGCVHGNEYCGTYIIHEFLGTLDPARLKGTVVAIPVLNVTAFQKKLRMSPFEGYNGGDLNRQFPGDKGGTLTQQMAYALYQPLKKYADVLIDFHTALTPDVRWALFPKGTGKVAETSEKIARAFGYRDTLPTPDTLLAGSAMMTAARDGIASFIVECGGKVRAFTDESVTDAAERLNNALRALEMLEGDVTDYGALNYFSSFEWVTAKQGGLFERFVQCGDTVEEGTEIGRYFDMHGNERGKATAPKAGIVLAIHPGPIMASGETLIHIGLEPKQVRA</sequence>
<keyword evidence="7" id="KW-1185">Reference proteome</keyword>
<evidence type="ECO:0000313" key="7">
    <source>
        <dbReference type="Proteomes" id="UP000323258"/>
    </source>
</evidence>
<dbReference type="SUPFAM" id="SSF53187">
    <property type="entry name" value="Zn-dependent exopeptidases"/>
    <property type="match status" value="1"/>
</dbReference>
<dbReference type="Pfam" id="PF24827">
    <property type="entry name" value="AstE_AspA_cat"/>
    <property type="match status" value="1"/>
</dbReference>
<evidence type="ECO:0000313" key="6">
    <source>
        <dbReference type="EMBL" id="TYR30956.1"/>
    </source>
</evidence>
<dbReference type="PIRSF" id="PIRSF039012">
    <property type="entry name" value="ASP"/>
    <property type="match status" value="1"/>
</dbReference>
<dbReference type="GO" id="GO:0016811">
    <property type="term" value="F:hydrolase activity, acting on carbon-nitrogen (but not peptide) bonds, in linear amides"/>
    <property type="evidence" value="ECO:0007669"/>
    <property type="project" value="InterPro"/>
</dbReference>
<evidence type="ECO:0000256" key="2">
    <source>
        <dbReference type="ARBA" id="ARBA00022723"/>
    </source>
</evidence>
<comment type="caution">
    <text evidence="6">The sequence shown here is derived from an EMBL/GenBank/DDBJ whole genome shotgun (WGS) entry which is preliminary data.</text>
</comment>
<evidence type="ECO:0000256" key="4">
    <source>
        <dbReference type="ARBA" id="ARBA00022833"/>
    </source>
</evidence>
<dbReference type="PANTHER" id="PTHR37326:SF1">
    <property type="entry name" value="BLL3975 PROTEIN"/>
    <property type="match status" value="1"/>
</dbReference>
<keyword evidence="4" id="KW-0862">Zinc</keyword>
<dbReference type="InterPro" id="IPR055438">
    <property type="entry name" value="AstE_AspA_cat"/>
</dbReference>
<gene>
    <name evidence="6" type="ORF">FY036_16060</name>
</gene>
<proteinExistence type="predicted"/>
<evidence type="ECO:0000256" key="3">
    <source>
        <dbReference type="ARBA" id="ARBA00022801"/>
    </source>
</evidence>
<keyword evidence="3" id="KW-0378">Hydrolase</keyword>
<accession>A0A5D4GQD7</accession>
<protein>
    <submittedName>
        <fullName evidence="6">Peptidase M14</fullName>
    </submittedName>
</protein>
<dbReference type="RefSeq" id="WP_148915757.1">
    <property type="nucleotide sequence ID" value="NZ_VSZS01000065.1"/>
</dbReference>
<dbReference type="InterPro" id="IPR043795">
    <property type="entry name" value="N-alpha-Ac-DABA-like"/>
</dbReference>
<dbReference type="GO" id="GO:0046872">
    <property type="term" value="F:metal ion binding"/>
    <property type="evidence" value="ECO:0007669"/>
    <property type="project" value="UniProtKB-KW"/>
</dbReference>
<keyword evidence="2" id="KW-0479">Metal-binding</keyword>
<feature type="domain" description="Succinylglutamate desuccinylase/Aspartoacylase catalytic" evidence="5">
    <location>
        <begin position="46"/>
        <end position="233"/>
    </location>
</feature>
<dbReference type="Proteomes" id="UP000323258">
    <property type="component" value="Unassembled WGS sequence"/>
</dbReference>
<dbReference type="EMBL" id="VSZS01000065">
    <property type="protein sequence ID" value="TYR30956.1"/>
    <property type="molecule type" value="Genomic_DNA"/>
</dbReference>
<reference evidence="6 7" key="2">
    <citation type="submission" date="2019-09" db="EMBL/GenBank/DDBJ databases">
        <title>Mesorhizobium sp. MaA-C15 isolated from Microcystis aeruginosa.</title>
        <authorList>
            <person name="Jeong S.E."/>
            <person name="Jin H.M."/>
            <person name="Jeon C.O."/>
        </authorList>
    </citation>
    <scope>NUCLEOTIDE SEQUENCE [LARGE SCALE GENOMIC DNA]</scope>
    <source>
        <strain evidence="6 7">MaA-C15</strain>
    </source>
</reference>
<evidence type="ECO:0000256" key="1">
    <source>
        <dbReference type="ARBA" id="ARBA00001947"/>
    </source>
</evidence>
<dbReference type="Gene3D" id="3.40.630.10">
    <property type="entry name" value="Zn peptidases"/>
    <property type="match status" value="1"/>
</dbReference>
<name>A0A5D4GQD7_9HYPH</name>
<dbReference type="InterPro" id="IPR053138">
    <property type="entry name" value="N-alpha-Ac-DABA_deacetylase"/>
</dbReference>
<organism evidence="6 7">
    <name type="scientific">Neoaquamicrobium microcysteis</name>
    <dbReference type="NCBI Taxonomy" id="2682781"/>
    <lineage>
        <taxon>Bacteria</taxon>
        <taxon>Pseudomonadati</taxon>
        <taxon>Pseudomonadota</taxon>
        <taxon>Alphaproteobacteria</taxon>
        <taxon>Hyphomicrobiales</taxon>
        <taxon>Phyllobacteriaceae</taxon>
        <taxon>Neoaquamicrobium</taxon>
    </lineage>
</organism>
<reference evidence="6 7" key="1">
    <citation type="submission" date="2019-08" db="EMBL/GenBank/DDBJ databases">
        <authorList>
            <person name="Seo Y.L."/>
        </authorList>
    </citation>
    <scope>NUCLEOTIDE SEQUENCE [LARGE SCALE GENOMIC DNA]</scope>
    <source>
        <strain evidence="6 7">MaA-C15</strain>
    </source>
</reference>
<dbReference type="PANTHER" id="PTHR37326">
    <property type="entry name" value="BLL3975 PROTEIN"/>
    <property type="match status" value="1"/>
</dbReference>
<dbReference type="OrthoDB" id="9782876at2"/>
<evidence type="ECO:0000259" key="5">
    <source>
        <dbReference type="Pfam" id="PF24827"/>
    </source>
</evidence>